<evidence type="ECO:0000313" key="1">
    <source>
        <dbReference type="EMBL" id="AKD56529.1"/>
    </source>
</evidence>
<name>A0A0E3ZXQ1_9BACT</name>
<dbReference type="PATRIC" id="fig|1379870.5.peg.3915"/>
<keyword evidence="2" id="KW-1185">Reference proteome</keyword>
<dbReference type="AlphaFoldDB" id="A0A0E3ZXQ1"/>
<dbReference type="KEGG" id="srd:SD10_18105"/>
<dbReference type="EMBL" id="CP010429">
    <property type="protein sequence ID" value="AKD56529.1"/>
    <property type="molecule type" value="Genomic_DNA"/>
</dbReference>
<protein>
    <submittedName>
        <fullName evidence="1">Uncharacterized protein</fullName>
    </submittedName>
</protein>
<dbReference type="Proteomes" id="UP000033054">
    <property type="component" value="Chromosome"/>
</dbReference>
<organism evidence="1 2">
    <name type="scientific">Spirosoma radiotolerans</name>
    <dbReference type="NCBI Taxonomy" id="1379870"/>
    <lineage>
        <taxon>Bacteria</taxon>
        <taxon>Pseudomonadati</taxon>
        <taxon>Bacteroidota</taxon>
        <taxon>Cytophagia</taxon>
        <taxon>Cytophagales</taxon>
        <taxon>Cytophagaceae</taxon>
        <taxon>Spirosoma</taxon>
    </lineage>
</organism>
<reference evidence="1 2" key="1">
    <citation type="journal article" date="2014" name="Curr. Microbiol.">
        <title>Spirosoma radiotolerans sp. nov., a gamma-radiation-resistant bacterium isolated from gamma ray-irradiated soil.</title>
        <authorList>
            <person name="Lee J.J."/>
            <person name="Srinivasan S."/>
            <person name="Lim S."/>
            <person name="Joe M."/>
            <person name="Im S."/>
            <person name="Bae S.I."/>
            <person name="Park K.R."/>
            <person name="Han J.H."/>
            <person name="Park S.H."/>
            <person name="Joo B.M."/>
            <person name="Park S.J."/>
            <person name="Kim M.K."/>
        </authorList>
    </citation>
    <scope>NUCLEOTIDE SEQUENCE [LARGE SCALE GENOMIC DNA]</scope>
    <source>
        <strain evidence="1 2">DG5A</strain>
    </source>
</reference>
<gene>
    <name evidence="1" type="ORF">SD10_18105</name>
</gene>
<proteinExistence type="predicted"/>
<dbReference type="HOGENOM" id="CLU_2262069_0_0_10"/>
<accession>A0A0E3ZXQ1</accession>
<evidence type="ECO:0000313" key="2">
    <source>
        <dbReference type="Proteomes" id="UP000033054"/>
    </source>
</evidence>
<sequence>MVWKLYKMMAQVLFRCVIVACFDRTDSGQLELQINKLHRLKRIIACVRDCYGLHPNFVKDTYGTMENYLRQHLSEHDWVLLTHLQVVKLNQGTILHNSVLDIA</sequence>